<dbReference type="Proteomes" id="UP000269544">
    <property type="component" value="Chromosome"/>
</dbReference>
<dbReference type="GO" id="GO:0003723">
    <property type="term" value="F:RNA binding"/>
    <property type="evidence" value="ECO:0007669"/>
    <property type="project" value="UniProtKB-KW"/>
</dbReference>
<accession>A0A448V1G9</accession>
<evidence type="ECO:0000256" key="4">
    <source>
        <dbReference type="PROSITE-ProRule" id="PRU00182"/>
    </source>
</evidence>
<dbReference type="EMBL" id="LR134523">
    <property type="protein sequence ID" value="VEJ35557.1"/>
    <property type="molecule type" value="Genomic_DNA"/>
</dbReference>
<dbReference type="EC" id="5.4.99.-" evidence="5"/>
<dbReference type="PANTHER" id="PTHR47683:SF2">
    <property type="entry name" value="RNA-BINDING S4 DOMAIN-CONTAINING PROTEIN"/>
    <property type="match status" value="1"/>
</dbReference>
<dbReference type="Gene3D" id="3.30.70.580">
    <property type="entry name" value="Pseudouridine synthase I, catalytic domain, N-terminal subdomain"/>
    <property type="match status" value="1"/>
</dbReference>
<proteinExistence type="inferred from homology"/>
<dbReference type="GO" id="GO:0000455">
    <property type="term" value="P:enzyme-directed rRNA pseudouridine synthesis"/>
    <property type="evidence" value="ECO:0007669"/>
    <property type="project" value="UniProtKB-ARBA"/>
</dbReference>
<dbReference type="InterPro" id="IPR050343">
    <property type="entry name" value="RsuA_PseudoU_synthase"/>
</dbReference>
<evidence type="ECO:0000256" key="1">
    <source>
        <dbReference type="ARBA" id="ARBA00008348"/>
    </source>
</evidence>
<dbReference type="InterPro" id="IPR020094">
    <property type="entry name" value="TruA/RsuA/RluB/E/F_N"/>
</dbReference>
<dbReference type="FunFam" id="3.30.70.1560:FF:000001">
    <property type="entry name" value="Pseudouridine synthase"/>
    <property type="match status" value="1"/>
</dbReference>
<dbReference type="PANTHER" id="PTHR47683">
    <property type="entry name" value="PSEUDOURIDINE SYNTHASE FAMILY PROTEIN-RELATED"/>
    <property type="match status" value="1"/>
</dbReference>
<dbReference type="InterPro" id="IPR002942">
    <property type="entry name" value="S4_RNA-bd"/>
</dbReference>
<evidence type="ECO:0000313" key="7">
    <source>
        <dbReference type="EMBL" id="VEJ35557.1"/>
    </source>
</evidence>
<dbReference type="InterPro" id="IPR020103">
    <property type="entry name" value="PsdUridine_synth_cat_dom_sf"/>
</dbReference>
<dbReference type="InterPro" id="IPR042092">
    <property type="entry name" value="PsdUridine_s_RsuA/RluB/E/F_cat"/>
</dbReference>
<keyword evidence="2 4" id="KW-0694">RNA-binding</keyword>
<dbReference type="Gene3D" id="3.10.290.10">
    <property type="entry name" value="RNA-binding S4 domain"/>
    <property type="match status" value="1"/>
</dbReference>
<gene>
    <name evidence="7" type="primary">rluB</name>
    <name evidence="7" type="ORF">NCTC13079_00749</name>
</gene>
<keyword evidence="8" id="KW-1185">Reference proteome</keyword>
<dbReference type="Gene3D" id="3.30.70.1560">
    <property type="entry name" value="Alpha-L RNA-binding motif"/>
    <property type="match status" value="1"/>
</dbReference>
<dbReference type="CDD" id="cd00165">
    <property type="entry name" value="S4"/>
    <property type="match status" value="1"/>
</dbReference>
<dbReference type="PROSITE" id="PS01149">
    <property type="entry name" value="PSI_RSU"/>
    <property type="match status" value="1"/>
</dbReference>
<dbReference type="PROSITE" id="PS50889">
    <property type="entry name" value="S4"/>
    <property type="match status" value="1"/>
</dbReference>
<dbReference type="NCBIfam" id="TIGR00093">
    <property type="entry name" value="pseudouridine synthase"/>
    <property type="match status" value="1"/>
</dbReference>
<organism evidence="7 8">
    <name type="scientific">Aedoeadaptatus ivorii</name>
    <dbReference type="NCBI Taxonomy" id="54006"/>
    <lineage>
        <taxon>Bacteria</taxon>
        <taxon>Bacillati</taxon>
        <taxon>Bacillota</taxon>
        <taxon>Tissierellia</taxon>
        <taxon>Tissierellales</taxon>
        <taxon>Peptoniphilaceae</taxon>
        <taxon>Aedoeadaptatus</taxon>
    </lineage>
</organism>
<dbReference type="RefSeq" id="WP_126465350.1">
    <property type="nucleotide sequence ID" value="NZ_LR134523.1"/>
</dbReference>
<dbReference type="GO" id="GO:0120159">
    <property type="term" value="F:rRNA pseudouridine synthase activity"/>
    <property type="evidence" value="ECO:0007669"/>
    <property type="project" value="UniProtKB-ARBA"/>
</dbReference>
<feature type="domain" description="RNA-binding S4" evidence="6">
    <location>
        <begin position="1"/>
        <end position="60"/>
    </location>
</feature>
<dbReference type="KEGG" id="piv:NCTC13079_00749"/>
<dbReference type="AlphaFoldDB" id="A0A448V1G9"/>
<dbReference type="Pfam" id="PF00849">
    <property type="entry name" value="PseudoU_synth_2"/>
    <property type="match status" value="1"/>
</dbReference>
<dbReference type="OrthoDB" id="9807213at2"/>
<dbReference type="InterPro" id="IPR036986">
    <property type="entry name" value="S4_RNA-bd_sf"/>
</dbReference>
<evidence type="ECO:0000256" key="2">
    <source>
        <dbReference type="ARBA" id="ARBA00022884"/>
    </source>
</evidence>
<dbReference type="InterPro" id="IPR018496">
    <property type="entry name" value="PsdUridine_synth_RsuA/RluB_CS"/>
</dbReference>
<dbReference type="SUPFAM" id="SSF55174">
    <property type="entry name" value="Alpha-L RNA-binding motif"/>
    <property type="match status" value="1"/>
</dbReference>
<dbReference type="InterPro" id="IPR006145">
    <property type="entry name" value="PsdUridine_synth_RsuA/RluA"/>
</dbReference>
<sequence length="236" mass="26333">MRLQKFMAYAGVDSRRNCEEIIAAGRVSVNGTIVDTQGHQVEPGDIVRIDGKRIFLPSAHTYVLLNKPRGVVSTVKDNKGRKTVLDIVEGFGNARLYPVGRLDMDSSGLLLLTDDGTLTQRLLHPKYGIKKTYLVTVRGKIDEKTAHTLSAGVTLSDGPTAPAEFVILEDRGEKTRLKVTISEGRNRQIRRMFEAVGAEVVTLERTEFGPLRLGRLGKGEYRPLKRHEVEKLKAWR</sequence>
<dbReference type="SUPFAM" id="SSF55120">
    <property type="entry name" value="Pseudouridine synthase"/>
    <property type="match status" value="1"/>
</dbReference>
<protein>
    <recommendedName>
        <fullName evidence="5">Pseudouridine synthase</fullName>
        <ecNumber evidence="5">5.4.99.-</ecNumber>
    </recommendedName>
</protein>
<evidence type="ECO:0000259" key="6">
    <source>
        <dbReference type="SMART" id="SM00363"/>
    </source>
</evidence>
<dbReference type="Pfam" id="PF01479">
    <property type="entry name" value="S4"/>
    <property type="match status" value="1"/>
</dbReference>
<evidence type="ECO:0000256" key="5">
    <source>
        <dbReference type="RuleBase" id="RU003887"/>
    </source>
</evidence>
<dbReference type="InterPro" id="IPR000748">
    <property type="entry name" value="PsdUridine_synth_RsuA/RluB/E/F"/>
</dbReference>
<dbReference type="SMART" id="SM00363">
    <property type="entry name" value="S4"/>
    <property type="match status" value="1"/>
</dbReference>
<dbReference type="FunFam" id="3.10.290.10:FF:000003">
    <property type="entry name" value="Pseudouridine synthase"/>
    <property type="match status" value="1"/>
</dbReference>
<dbReference type="GO" id="GO:0005829">
    <property type="term" value="C:cytosol"/>
    <property type="evidence" value="ECO:0007669"/>
    <property type="project" value="UniProtKB-ARBA"/>
</dbReference>
<reference evidence="7 8" key="1">
    <citation type="submission" date="2018-12" db="EMBL/GenBank/DDBJ databases">
        <authorList>
            <consortium name="Pathogen Informatics"/>
        </authorList>
    </citation>
    <scope>NUCLEOTIDE SEQUENCE [LARGE SCALE GENOMIC DNA]</scope>
    <source>
        <strain evidence="7 8">NCTC13079</strain>
    </source>
</reference>
<keyword evidence="3 5" id="KW-0413">Isomerase</keyword>
<evidence type="ECO:0000313" key="8">
    <source>
        <dbReference type="Proteomes" id="UP000269544"/>
    </source>
</evidence>
<evidence type="ECO:0000256" key="3">
    <source>
        <dbReference type="ARBA" id="ARBA00023235"/>
    </source>
</evidence>
<dbReference type="CDD" id="cd02870">
    <property type="entry name" value="PseudoU_synth_RsuA_like"/>
    <property type="match status" value="1"/>
</dbReference>
<name>A0A448V1G9_9FIRM</name>
<comment type="similarity">
    <text evidence="1 5">Belongs to the pseudouridine synthase RsuA family.</text>
</comment>